<feature type="signal peptide" evidence="1">
    <location>
        <begin position="1"/>
        <end position="20"/>
    </location>
</feature>
<dbReference type="EMBL" id="GL379797">
    <property type="protein sequence ID" value="EGT32476.1"/>
    <property type="molecule type" value="Genomic_DNA"/>
</dbReference>
<proteinExistence type="predicted"/>
<evidence type="ECO:0000313" key="2">
    <source>
        <dbReference type="EMBL" id="EGT32476.1"/>
    </source>
</evidence>
<keyword evidence="1" id="KW-0732">Signal</keyword>
<dbReference type="AlphaFoldDB" id="G0MJB4"/>
<name>G0MJB4_CAEBE</name>
<protein>
    <submittedName>
        <fullName evidence="2">Uncharacterized protein</fullName>
    </submittedName>
</protein>
<reference evidence="3" key="1">
    <citation type="submission" date="2011-07" db="EMBL/GenBank/DDBJ databases">
        <authorList>
            <consortium name="Caenorhabditis brenneri Sequencing and Analysis Consortium"/>
            <person name="Wilson R.K."/>
        </authorList>
    </citation>
    <scope>NUCLEOTIDE SEQUENCE [LARGE SCALE GENOMIC DNA]</scope>
    <source>
        <strain evidence="3">PB2801</strain>
    </source>
</reference>
<evidence type="ECO:0000256" key="1">
    <source>
        <dbReference type="SAM" id="SignalP"/>
    </source>
</evidence>
<accession>G0MJB4</accession>
<organism evidence="3">
    <name type="scientific">Caenorhabditis brenneri</name>
    <name type="common">Nematode worm</name>
    <dbReference type="NCBI Taxonomy" id="135651"/>
    <lineage>
        <taxon>Eukaryota</taxon>
        <taxon>Metazoa</taxon>
        <taxon>Ecdysozoa</taxon>
        <taxon>Nematoda</taxon>
        <taxon>Chromadorea</taxon>
        <taxon>Rhabditida</taxon>
        <taxon>Rhabditina</taxon>
        <taxon>Rhabditomorpha</taxon>
        <taxon>Rhabditoidea</taxon>
        <taxon>Rhabditidae</taxon>
        <taxon>Peloderinae</taxon>
        <taxon>Caenorhabditis</taxon>
    </lineage>
</organism>
<gene>
    <name evidence="2" type="ORF">CAEBREN_13265</name>
</gene>
<keyword evidence="3" id="KW-1185">Reference proteome</keyword>
<feature type="chain" id="PRO_5003403600" evidence="1">
    <location>
        <begin position="21"/>
        <end position="130"/>
    </location>
</feature>
<dbReference type="InParanoid" id="G0MJB4"/>
<evidence type="ECO:0000313" key="3">
    <source>
        <dbReference type="Proteomes" id="UP000008068"/>
    </source>
</evidence>
<dbReference type="Proteomes" id="UP000008068">
    <property type="component" value="Unassembled WGS sequence"/>
</dbReference>
<dbReference type="HOGENOM" id="CLU_1939948_0_0_1"/>
<sequence length="130" mass="15317">MTSLRSLSIIFLLFLSVSLASNTHRHRHHRHHRRHVPIDPNEILPLPDDIEFMKEWVTEPIEIKQTDKKITEDCLLMLFFYSLHGCDGVVCKKFEKLAEVCRGKKFNRLEMIQICCPANSQNRKNSLEFI</sequence>